<organism evidence="1 2">
    <name type="scientific">Oryza sativa subsp. japonica</name>
    <name type="common">Rice</name>
    <dbReference type="NCBI Taxonomy" id="39947"/>
    <lineage>
        <taxon>Eukaryota</taxon>
        <taxon>Viridiplantae</taxon>
        <taxon>Streptophyta</taxon>
        <taxon>Embryophyta</taxon>
        <taxon>Tracheophyta</taxon>
        <taxon>Spermatophyta</taxon>
        <taxon>Magnoliopsida</taxon>
        <taxon>Liliopsida</taxon>
        <taxon>Poales</taxon>
        <taxon>Poaceae</taxon>
        <taxon>BOP clade</taxon>
        <taxon>Oryzoideae</taxon>
        <taxon>Oryzeae</taxon>
        <taxon>Oryzinae</taxon>
        <taxon>Oryza</taxon>
        <taxon>Oryza sativa</taxon>
    </lineage>
</organism>
<evidence type="ECO:0000313" key="1">
    <source>
        <dbReference type="EMBL" id="AAK92579.1"/>
    </source>
</evidence>
<dbReference type="Proteomes" id="UP000000763">
    <property type="component" value="Chromosome 10"/>
</dbReference>
<reference evidence="2" key="1">
    <citation type="journal article" date="2005" name="Nature">
        <title>The map-based sequence of the rice genome.</title>
        <authorList>
            <consortium name="International rice genome sequencing project (IRGSP)"/>
            <person name="Matsumoto T."/>
            <person name="Wu J."/>
            <person name="Kanamori H."/>
            <person name="Katayose Y."/>
            <person name="Fujisawa M."/>
            <person name="Namiki N."/>
            <person name="Mizuno H."/>
            <person name="Yamamoto K."/>
            <person name="Antonio B.A."/>
            <person name="Baba T."/>
            <person name="Sakata K."/>
            <person name="Nagamura Y."/>
            <person name="Aoki H."/>
            <person name="Arikawa K."/>
            <person name="Arita K."/>
            <person name="Bito T."/>
            <person name="Chiden Y."/>
            <person name="Fujitsuka N."/>
            <person name="Fukunaka R."/>
            <person name="Hamada M."/>
            <person name="Harada C."/>
            <person name="Hayashi A."/>
            <person name="Hijishita S."/>
            <person name="Honda M."/>
            <person name="Hosokawa S."/>
            <person name="Ichikawa Y."/>
            <person name="Idonuma A."/>
            <person name="Iijima M."/>
            <person name="Ikeda M."/>
            <person name="Ikeno M."/>
            <person name="Ito K."/>
            <person name="Ito S."/>
            <person name="Ito T."/>
            <person name="Ito Y."/>
            <person name="Ito Y."/>
            <person name="Iwabuchi A."/>
            <person name="Kamiya K."/>
            <person name="Karasawa W."/>
            <person name="Kurita K."/>
            <person name="Katagiri S."/>
            <person name="Kikuta A."/>
            <person name="Kobayashi H."/>
            <person name="Kobayashi N."/>
            <person name="Machita K."/>
            <person name="Maehara T."/>
            <person name="Masukawa M."/>
            <person name="Mizubayashi T."/>
            <person name="Mukai Y."/>
            <person name="Nagasaki H."/>
            <person name="Nagata Y."/>
            <person name="Naito S."/>
            <person name="Nakashima M."/>
            <person name="Nakama Y."/>
            <person name="Nakamichi Y."/>
            <person name="Nakamura M."/>
            <person name="Meguro A."/>
            <person name="Negishi M."/>
            <person name="Ohta I."/>
            <person name="Ohta T."/>
            <person name="Okamoto M."/>
            <person name="Ono N."/>
            <person name="Saji S."/>
            <person name="Sakaguchi M."/>
            <person name="Sakai K."/>
            <person name="Shibata M."/>
            <person name="Shimokawa T."/>
            <person name="Song J."/>
            <person name="Takazaki Y."/>
            <person name="Terasawa K."/>
            <person name="Tsugane M."/>
            <person name="Tsuji K."/>
            <person name="Ueda S."/>
            <person name="Waki K."/>
            <person name="Yamagata H."/>
            <person name="Yamamoto M."/>
            <person name="Yamamoto S."/>
            <person name="Yamane H."/>
            <person name="Yoshiki S."/>
            <person name="Yoshihara R."/>
            <person name="Yukawa K."/>
            <person name="Zhong H."/>
            <person name="Yano M."/>
            <person name="Yuan Q."/>
            <person name="Ouyang S."/>
            <person name="Liu J."/>
            <person name="Jones K.M."/>
            <person name="Gansberger K."/>
            <person name="Moffat K."/>
            <person name="Hill J."/>
            <person name="Bera J."/>
            <person name="Fadrosh D."/>
            <person name="Jin S."/>
            <person name="Johri S."/>
            <person name="Kim M."/>
            <person name="Overton L."/>
            <person name="Reardon M."/>
            <person name="Tsitrin T."/>
            <person name="Vuong H."/>
            <person name="Weaver B."/>
            <person name="Ciecko A."/>
            <person name="Tallon L."/>
            <person name="Jackson J."/>
            <person name="Pai G."/>
            <person name="Aken S.V."/>
            <person name="Utterback T."/>
            <person name="Reidmuller S."/>
            <person name="Feldblyum T."/>
            <person name="Hsiao J."/>
            <person name="Zismann V."/>
            <person name="Iobst S."/>
            <person name="de Vazeille A.R."/>
            <person name="Buell C.R."/>
            <person name="Ying K."/>
            <person name="Li Y."/>
            <person name="Lu T."/>
            <person name="Huang Y."/>
            <person name="Zhao Q."/>
            <person name="Feng Q."/>
            <person name="Zhang L."/>
            <person name="Zhu J."/>
            <person name="Weng Q."/>
            <person name="Mu J."/>
            <person name="Lu Y."/>
            <person name="Fan D."/>
            <person name="Liu Y."/>
            <person name="Guan J."/>
            <person name="Zhang Y."/>
            <person name="Yu S."/>
            <person name="Liu X."/>
            <person name="Zhang Y."/>
            <person name="Hong G."/>
            <person name="Han B."/>
            <person name="Choisne N."/>
            <person name="Demange N."/>
            <person name="Orjeda G."/>
            <person name="Samain S."/>
            <person name="Cattolico L."/>
            <person name="Pelletier E."/>
            <person name="Couloux A."/>
            <person name="Segurens B."/>
            <person name="Wincker P."/>
            <person name="D'Hont A."/>
            <person name="Scarpelli C."/>
            <person name="Weissenbach J."/>
            <person name="Salanoubat M."/>
            <person name="Quetier F."/>
            <person name="Yu Y."/>
            <person name="Kim H.R."/>
            <person name="Rambo T."/>
            <person name="Currie J."/>
            <person name="Collura K."/>
            <person name="Luo M."/>
            <person name="Yang T."/>
            <person name="Ammiraju J.S.S."/>
            <person name="Engler F."/>
            <person name="Soderlund C."/>
            <person name="Wing R.A."/>
            <person name="Palmer L.E."/>
            <person name="de la Bastide M."/>
            <person name="Spiegel L."/>
            <person name="Nascimento L."/>
            <person name="Zutavern T."/>
            <person name="O'Shaughnessy A."/>
            <person name="Dike S."/>
            <person name="Dedhia N."/>
            <person name="Preston R."/>
            <person name="Balija V."/>
            <person name="McCombie W.R."/>
            <person name="Chow T."/>
            <person name="Chen H."/>
            <person name="Chung M."/>
            <person name="Chen C."/>
            <person name="Shaw J."/>
            <person name="Wu H."/>
            <person name="Hsiao K."/>
            <person name="Chao Y."/>
            <person name="Chu M."/>
            <person name="Cheng C."/>
            <person name="Hour A."/>
            <person name="Lee P."/>
            <person name="Lin S."/>
            <person name="Lin Y."/>
            <person name="Liou J."/>
            <person name="Liu S."/>
            <person name="Hsing Y."/>
            <person name="Raghuvanshi S."/>
            <person name="Mohanty A."/>
            <person name="Bharti A.K."/>
            <person name="Gaur A."/>
            <person name="Gupta V."/>
            <person name="Kumar D."/>
            <person name="Ravi V."/>
            <person name="Vij S."/>
            <person name="Kapur A."/>
            <person name="Khurana P."/>
            <person name="Khurana P."/>
            <person name="Khurana J.P."/>
            <person name="Tyagi A.K."/>
            <person name="Gaikwad K."/>
            <person name="Singh A."/>
            <person name="Dalal V."/>
            <person name="Srivastava S."/>
            <person name="Dixit A."/>
            <person name="Pal A.K."/>
            <person name="Ghazi I.A."/>
            <person name="Yadav M."/>
            <person name="Pandit A."/>
            <person name="Bhargava A."/>
            <person name="Sureshbabu K."/>
            <person name="Batra K."/>
            <person name="Sharma T.R."/>
            <person name="Mohapatra T."/>
            <person name="Singh N.K."/>
            <person name="Messing J."/>
            <person name="Nelson A.B."/>
            <person name="Fuks G."/>
            <person name="Kavchok S."/>
            <person name="Keizer G."/>
            <person name="Linton E."/>
            <person name="Llaca V."/>
            <person name="Song R."/>
            <person name="Tanyolac B."/>
            <person name="Young S."/>
            <person name="Ho-Il K."/>
            <person name="Hahn J.H."/>
            <person name="Sangsakoo G."/>
            <person name="Vanavichit A."/>
            <person name="de Mattos Luiz.A.T."/>
            <person name="Zimmer P.D."/>
            <person name="Malone G."/>
            <person name="Dellagostin O."/>
            <person name="de Oliveira A.C."/>
            <person name="Bevan M."/>
            <person name="Bancroft I."/>
            <person name="Minx P."/>
            <person name="Cordum H."/>
            <person name="Wilson R."/>
            <person name="Cheng Z."/>
            <person name="Jin W."/>
            <person name="Jiang J."/>
            <person name="Leong S.A."/>
            <person name="Iwama H."/>
            <person name="Gojobori T."/>
            <person name="Itoh T."/>
            <person name="Niimura Y."/>
            <person name="Fujii Y."/>
            <person name="Habara T."/>
            <person name="Sakai H."/>
            <person name="Sato Y."/>
            <person name="Wilson G."/>
            <person name="Kumar K."/>
            <person name="McCouch S."/>
            <person name="Juretic N."/>
            <person name="Hoen D."/>
            <person name="Wright S."/>
            <person name="Bruskiewich R."/>
            <person name="Bureau T."/>
            <person name="Miyao A."/>
            <person name="Hirochika H."/>
            <person name="Nishikawa T."/>
            <person name="Kadowaki K."/>
            <person name="Sugiura M."/>
            <person name="Burr B."/>
            <person name="Sasaki T."/>
        </authorList>
    </citation>
    <scope>NUCLEOTIDE SEQUENCE [LARGE SCALE GENOMIC DNA]</scope>
    <source>
        <strain evidence="2">cv. Nipponbare</strain>
    </source>
</reference>
<dbReference type="EMBL" id="AC074354">
    <property type="protein sequence ID" value="AAK92579.1"/>
    <property type="molecule type" value="Genomic_DNA"/>
</dbReference>
<proteinExistence type="predicted"/>
<protein>
    <submittedName>
        <fullName evidence="1">Uncharacterized protein</fullName>
    </submittedName>
</protein>
<dbReference type="AlphaFoldDB" id="Q94HQ7"/>
<sequence>MCPDIGFIFPQKVRKSIGATASFITVLFNLHTCRFVTNQHCYLDLTHADLGDVSFPNLMLASPRKSSPLPASPTPLHRISNVAIGKVILGHMWLHGSLLHLSLLGILTIVAHGRLTSQVAVDNLAPRLLRLVFS</sequence>
<reference evidence="2" key="2">
    <citation type="journal article" date="2008" name="Nucleic Acids Res.">
        <title>The rice annotation project database (RAP-DB): 2008 update.</title>
        <authorList>
            <consortium name="The rice annotation project (RAP)"/>
        </authorList>
    </citation>
    <scope>GENOME REANNOTATION</scope>
    <source>
        <strain evidence="2">cv. Nipponbare</strain>
    </source>
</reference>
<evidence type="ECO:0000313" key="2">
    <source>
        <dbReference type="Proteomes" id="UP000000763"/>
    </source>
</evidence>
<name>Q94HQ7_ORYSJ</name>
<accession>Q94HQ7</accession>
<gene>
    <name evidence="1" type="primary">OSJNBa0065C16.13</name>
</gene>